<dbReference type="PANTHER" id="PTHR47374">
    <property type="entry name" value="ENDOSOME ANTIGEN-LIKE PROTEIN, PUTATIVE (DUF3444)-RELATED"/>
    <property type="match status" value="1"/>
</dbReference>
<keyword evidence="3" id="KW-1185">Reference proteome</keyword>
<proteinExistence type="predicted"/>
<evidence type="ECO:0000313" key="2">
    <source>
        <dbReference type="EMBL" id="KAF9609508.1"/>
    </source>
</evidence>
<name>A0A835I5F1_9MAGN</name>
<dbReference type="PANTHER" id="PTHR47374:SF2">
    <property type="entry name" value="OS01G0927400 PROTEIN"/>
    <property type="match status" value="1"/>
</dbReference>
<evidence type="ECO:0000313" key="3">
    <source>
        <dbReference type="Proteomes" id="UP000631114"/>
    </source>
</evidence>
<accession>A0A835I5F1</accession>
<organism evidence="2 3">
    <name type="scientific">Coptis chinensis</name>
    <dbReference type="NCBI Taxonomy" id="261450"/>
    <lineage>
        <taxon>Eukaryota</taxon>
        <taxon>Viridiplantae</taxon>
        <taxon>Streptophyta</taxon>
        <taxon>Embryophyta</taxon>
        <taxon>Tracheophyta</taxon>
        <taxon>Spermatophyta</taxon>
        <taxon>Magnoliopsida</taxon>
        <taxon>Ranunculales</taxon>
        <taxon>Ranunculaceae</taxon>
        <taxon>Coptidoideae</taxon>
        <taxon>Coptis</taxon>
    </lineage>
</organism>
<gene>
    <name evidence="2" type="ORF">IFM89_016869</name>
</gene>
<feature type="domain" description="DUF3444" evidence="1">
    <location>
        <begin position="148"/>
        <end position="185"/>
    </location>
</feature>
<dbReference type="Pfam" id="PF11926">
    <property type="entry name" value="DUF3444"/>
    <property type="match status" value="1"/>
</dbReference>
<reference evidence="2 3" key="1">
    <citation type="submission" date="2020-10" db="EMBL/GenBank/DDBJ databases">
        <title>The Coptis chinensis genome and diversification of protoberbering-type alkaloids.</title>
        <authorList>
            <person name="Wang B."/>
            <person name="Shu S."/>
            <person name="Song C."/>
            <person name="Liu Y."/>
        </authorList>
    </citation>
    <scope>NUCLEOTIDE SEQUENCE [LARGE SCALE GENOMIC DNA]</scope>
    <source>
        <strain evidence="2">HL-2020</strain>
        <tissue evidence="2">Leaf</tissue>
    </source>
</reference>
<sequence>MLTVCDILSAASLEFPGCNIDFYWILQLKPSANETDLRTRSQKLVSLMQPIKKSFPGTELALQLVKSAEVFDCVVSGQSSSGNKRVCMSELSDGSNGHDVVKKVRLSGDEIKEGGVEVDRIENSTSSQIVNDTMDVKCTKDVSEEKTSCAFYDFENDRKQDVFEVGQIWAGHHQSRLPLRYGRINSKTG</sequence>
<protein>
    <recommendedName>
        <fullName evidence="1">DUF3444 domain-containing protein</fullName>
    </recommendedName>
</protein>
<dbReference type="AlphaFoldDB" id="A0A835I5F1"/>
<dbReference type="EMBL" id="JADFTS010000004">
    <property type="protein sequence ID" value="KAF9609508.1"/>
    <property type="molecule type" value="Genomic_DNA"/>
</dbReference>
<dbReference type="OrthoDB" id="1911590at2759"/>
<comment type="caution">
    <text evidence="2">The sequence shown here is derived from an EMBL/GenBank/DDBJ whole genome shotgun (WGS) entry which is preliminary data.</text>
</comment>
<dbReference type="InterPro" id="IPR024593">
    <property type="entry name" value="DUF3444"/>
</dbReference>
<evidence type="ECO:0000259" key="1">
    <source>
        <dbReference type="Pfam" id="PF11926"/>
    </source>
</evidence>
<dbReference type="Proteomes" id="UP000631114">
    <property type="component" value="Unassembled WGS sequence"/>
</dbReference>